<organism evidence="1 2">
    <name type="scientific">Lolium multiflorum</name>
    <name type="common">Italian ryegrass</name>
    <name type="synonym">Lolium perenne subsp. multiflorum</name>
    <dbReference type="NCBI Taxonomy" id="4521"/>
    <lineage>
        <taxon>Eukaryota</taxon>
        <taxon>Viridiplantae</taxon>
        <taxon>Streptophyta</taxon>
        <taxon>Embryophyta</taxon>
        <taxon>Tracheophyta</taxon>
        <taxon>Spermatophyta</taxon>
        <taxon>Magnoliopsida</taxon>
        <taxon>Liliopsida</taxon>
        <taxon>Poales</taxon>
        <taxon>Poaceae</taxon>
        <taxon>BOP clade</taxon>
        <taxon>Pooideae</taxon>
        <taxon>Poodae</taxon>
        <taxon>Poeae</taxon>
        <taxon>Poeae Chloroplast Group 2 (Poeae type)</taxon>
        <taxon>Loliodinae</taxon>
        <taxon>Loliinae</taxon>
        <taxon>Lolium</taxon>
    </lineage>
</organism>
<dbReference type="Proteomes" id="UP001231189">
    <property type="component" value="Unassembled WGS sequence"/>
</dbReference>
<gene>
    <name evidence="1" type="ORF">QYE76_037854</name>
</gene>
<proteinExistence type="predicted"/>
<evidence type="ECO:0000313" key="2">
    <source>
        <dbReference type="Proteomes" id="UP001231189"/>
    </source>
</evidence>
<name>A0AAD8T8G4_LOLMU</name>
<dbReference type="EMBL" id="JAUUTY010000002">
    <property type="protein sequence ID" value="KAK1677006.1"/>
    <property type="molecule type" value="Genomic_DNA"/>
</dbReference>
<reference evidence="1" key="1">
    <citation type="submission" date="2023-07" db="EMBL/GenBank/DDBJ databases">
        <title>A chromosome-level genome assembly of Lolium multiflorum.</title>
        <authorList>
            <person name="Chen Y."/>
            <person name="Copetti D."/>
            <person name="Kolliker R."/>
            <person name="Studer B."/>
        </authorList>
    </citation>
    <scope>NUCLEOTIDE SEQUENCE</scope>
    <source>
        <strain evidence="1">02402/16</strain>
        <tissue evidence="1">Leaf</tissue>
    </source>
</reference>
<sequence>MEKEEVSRVLVDYRVLASSPTPIFFPGMVVDFSYLEDACDVEEIEERKARPGDKAAADLPELAVDEDGNVMELVNQEYIRVLLKSPPRSKPLPDYSIEALRLRGIKDAEQLEMLSSSGQILQRQRDSQIDIIQQYLDKRRGFSTLQEARQRLESNGRKMKGGQRYCSSLPCKKQGRESGALDKGYAYVALPANSKRYPATPAELPPLP</sequence>
<keyword evidence="2" id="KW-1185">Reference proteome</keyword>
<comment type="caution">
    <text evidence="1">The sequence shown here is derived from an EMBL/GenBank/DDBJ whole genome shotgun (WGS) entry which is preliminary data.</text>
</comment>
<dbReference type="AlphaFoldDB" id="A0AAD8T8G4"/>
<evidence type="ECO:0000313" key="1">
    <source>
        <dbReference type="EMBL" id="KAK1677006.1"/>
    </source>
</evidence>
<protein>
    <submittedName>
        <fullName evidence="1">Uncharacterized protein</fullName>
    </submittedName>
</protein>
<accession>A0AAD8T8G4</accession>